<accession>A0A3P8CU68</accession>
<gene>
    <name evidence="2" type="ORF">SMRZ_LOCUS17218</name>
</gene>
<sequence length="66" mass="7467">MEEVEAFTYLGSIIDEQGGSDAYVKATIGKVRAKFLQLKVIWDSEQLSTNIKIRIFIANVKTVLLY</sequence>
<keyword evidence="3" id="KW-1185">Reference proteome</keyword>
<evidence type="ECO:0000259" key="1">
    <source>
        <dbReference type="Pfam" id="PF20049"/>
    </source>
</evidence>
<dbReference type="AlphaFoldDB" id="A0A3P8CU68"/>
<dbReference type="Proteomes" id="UP000277204">
    <property type="component" value="Unassembled WGS sequence"/>
</dbReference>
<evidence type="ECO:0000313" key="2">
    <source>
        <dbReference type="EMBL" id="VDP23314.1"/>
    </source>
</evidence>
<dbReference type="Pfam" id="PF20049">
    <property type="entry name" value="DUF6451"/>
    <property type="match status" value="1"/>
</dbReference>
<protein>
    <recommendedName>
        <fullName evidence="1">DUF6451 domain-containing protein</fullName>
    </recommendedName>
</protein>
<organism evidence="2 3">
    <name type="scientific">Schistosoma margrebowiei</name>
    <dbReference type="NCBI Taxonomy" id="48269"/>
    <lineage>
        <taxon>Eukaryota</taxon>
        <taxon>Metazoa</taxon>
        <taxon>Spiralia</taxon>
        <taxon>Lophotrochozoa</taxon>
        <taxon>Platyhelminthes</taxon>
        <taxon>Trematoda</taxon>
        <taxon>Digenea</taxon>
        <taxon>Strigeidida</taxon>
        <taxon>Schistosomatoidea</taxon>
        <taxon>Schistosomatidae</taxon>
        <taxon>Schistosoma</taxon>
    </lineage>
</organism>
<dbReference type="InterPro" id="IPR045609">
    <property type="entry name" value="DUF6451"/>
</dbReference>
<name>A0A3P8CU68_9TREM</name>
<dbReference type="EMBL" id="UZAI01017317">
    <property type="protein sequence ID" value="VDP23314.1"/>
    <property type="molecule type" value="Genomic_DNA"/>
</dbReference>
<reference evidence="2 3" key="1">
    <citation type="submission" date="2018-11" db="EMBL/GenBank/DDBJ databases">
        <authorList>
            <consortium name="Pathogen Informatics"/>
        </authorList>
    </citation>
    <scope>NUCLEOTIDE SEQUENCE [LARGE SCALE GENOMIC DNA]</scope>
    <source>
        <strain evidence="2 3">Zambia</strain>
    </source>
</reference>
<feature type="domain" description="DUF6451" evidence="1">
    <location>
        <begin position="35"/>
        <end position="66"/>
    </location>
</feature>
<evidence type="ECO:0000313" key="3">
    <source>
        <dbReference type="Proteomes" id="UP000277204"/>
    </source>
</evidence>
<proteinExistence type="predicted"/>